<dbReference type="PANTHER" id="PTHR35362:SF1">
    <property type="entry name" value="SKICH DOMAIN-CONTAINING PROTEIN"/>
    <property type="match status" value="1"/>
</dbReference>
<keyword evidence="1" id="KW-0732">Signal</keyword>
<feature type="domain" description="PLL-like beta propeller" evidence="2">
    <location>
        <begin position="146"/>
        <end position="383"/>
    </location>
</feature>
<dbReference type="PANTHER" id="PTHR35362">
    <property type="entry name" value="ANK_REP_REGION DOMAIN-CONTAINING PROTEIN"/>
    <property type="match status" value="1"/>
</dbReference>
<gene>
    <name evidence="3" type="ORF">Amac_029040</name>
</gene>
<keyword evidence="4" id="KW-1185">Reference proteome</keyword>
<feature type="domain" description="PLL-like beta propeller" evidence="2">
    <location>
        <begin position="43"/>
        <end position="132"/>
    </location>
</feature>
<dbReference type="SUPFAM" id="SSF89372">
    <property type="entry name" value="Fucose-specific lectin"/>
    <property type="match status" value="1"/>
</dbReference>
<dbReference type="InterPro" id="IPR058502">
    <property type="entry name" value="PLL-like_beta-prop"/>
</dbReference>
<feature type="chain" id="PRO_5024359387" description="PLL-like beta propeller domain-containing protein" evidence="1">
    <location>
        <begin position="32"/>
        <end position="384"/>
    </location>
</feature>
<sequence length="384" mass="40121">MHMLVRRTARVLLGLSLILGGAGTLSSPANAAPGPNLQTGAAIGVNADGRLEAFAVSTGAMWHIAQLPTGGWGIWDLIRDAPSGVAFEAHRPAVARNKGGWLEVFAVGSNGVMYHSYQASGRVGGWSPWYSMGAPSGHSFGFARVTVGTNRDGRLEVFALGSNLELWHAWQLTAGGAWSGWASLGGQFPRETLPAVGMNADGRLEVFVIGGDGRLWHLWQLSAGGGWSGWLNEGGSLRGGANTGPAVGTNQDGRLEVFATDTNGQVVHKWQGFSGGWSGWAGGLGGGSFPVVEQNLGGRLEVFANVGSHISHAWQVAPNSGWHGFDRIGAQVNPYNSPSAGRNADGRLEVFAHVGLTPSRAGIVHSWQLTPGGAWSGWIPLEGA</sequence>
<feature type="signal peptide" evidence="1">
    <location>
        <begin position="1"/>
        <end position="31"/>
    </location>
</feature>
<accession>A0A5M3WT02</accession>
<dbReference type="Proteomes" id="UP000331127">
    <property type="component" value="Unassembled WGS sequence"/>
</dbReference>
<dbReference type="Pfam" id="PF26607">
    <property type="entry name" value="DUF8189"/>
    <property type="match status" value="2"/>
</dbReference>
<proteinExistence type="predicted"/>
<dbReference type="EMBL" id="BLAE01000014">
    <property type="protein sequence ID" value="GES09308.1"/>
    <property type="molecule type" value="Genomic_DNA"/>
</dbReference>
<protein>
    <recommendedName>
        <fullName evidence="2">PLL-like beta propeller domain-containing protein</fullName>
    </recommendedName>
</protein>
<dbReference type="AlphaFoldDB" id="A0A5M3WT02"/>
<dbReference type="CDD" id="cd22954">
    <property type="entry name" value="PLL_lectin"/>
    <property type="match status" value="1"/>
</dbReference>
<reference evidence="3 4" key="1">
    <citation type="submission" date="2019-10" db="EMBL/GenBank/DDBJ databases">
        <title>Whole genome shotgun sequence of Acrocarpospora macrocephala NBRC 16266.</title>
        <authorList>
            <person name="Ichikawa N."/>
            <person name="Kimura A."/>
            <person name="Kitahashi Y."/>
            <person name="Komaki H."/>
            <person name="Oguchi A."/>
        </authorList>
    </citation>
    <scope>NUCLEOTIDE SEQUENCE [LARGE SCALE GENOMIC DNA]</scope>
    <source>
        <strain evidence="3 4">NBRC 16266</strain>
    </source>
</reference>
<evidence type="ECO:0000256" key="1">
    <source>
        <dbReference type="SAM" id="SignalP"/>
    </source>
</evidence>
<organism evidence="3 4">
    <name type="scientific">Acrocarpospora macrocephala</name>
    <dbReference type="NCBI Taxonomy" id="150177"/>
    <lineage>
        <taxon>Bacteria</taxon>
        <taxon>Bacillati</taxon>
        <taxon>Actinomycetota</taxon>
        <taxon>Actinomycetes</taxon>
        <taxon>Streptosporangiales</taxon>
        <taxon>Streptosporangiaceae</taxon>
        <taxon>Acrocarpospora</taxon>
    </lineage>
</organism>
<evidence type="ECO:0000313" key="4">
    <source>
        <dbReference type="Proteomes" id="UP000331127"/>
    </source>
</evidence>
<evidence type="ECO:0000313" key="3">
    <source>
        <dbReference type="EMBL" id="GES09308.1"/>
    </source>
</evidence>
<name>A0A5M3WT02_9ACTN</name>
<evidence type="ECO:0000259" key="2">
    <source>
        <dbReference type="Pfam" id="PF26607"/>
    </source>
</evidence>
<dbReference type="Gene3D" id="2.120.10.70">
    <property type="entry name" value="Fucose-specific lectin"/>
    <property type="match status" value="2"/>
</dbReference>
<comment type="caution">
    <text evidence="3">The sequence shown here is derived from an EMBL/GenBank/DDBJ whole genome shotgun (WGS) entry which is preliminary data.</text>
</comment>